<comment type="caution">
    <text evidence="1">The sequence shown here is derived from an EMBL/GenBank/DDBJ whole genome shotgun (WGS) entry which is preliminary data.</text>
</comment>
<keyword evidence="2" id="KW-1185">Reference proteome</keyword>
<protein>
    <submittedName>
        <fullName evidence="1">Uncharacterized protein</fullName>
    </submittedName>
</protein>
<dbReference type="RefSeq" id="WP_278009004.1">
    <property type="nucleotide sequence ID" value="NZ_CP121112.1"/>
</dbReference>
<organism evidence="1 2">
    <name type="scientific">Flavobacterium gyeonganense</name>
    <dbReference type="NCBI Taxonomy" id="1310418"/>
    <lineage>
        <taxon>Bacteria</taxon>
        <taxon>Pseudomonadati</taxon>
        <taxon>Bacteroidota</taxon>
        <taxon>Flavobacteriia</taxon>
        <taxon>Flavobacteriales</taxon>
        <taxon>Flavobacteriaceae</taxon>
        <taxon>Flavobacterium</taxon>
    </lineage>
</organism>
<proteinExistence type="predicted"/>
<dbReference type="EMBL" id="JBHMFE010000011">
    <property type="protein sequence ID" value="MFB9108483.1"/>
    <property type="molecule type" value="Genomic_DNA"/>
</dbReference>
<reference evidence="1 2" key="1">
    <citation type="submission" date="2024-09" db="EMBL/GenBank/DDBJ databases">
        <authorList>
            <person name="Sun Q."/>
            <person name="Mori K."/>
        </authorList>
    </citation>
    <scope>NUCLEOTIDE SEQUENCE [LARGE SCALE GENOMIC DNA]</scope>
    <source>
        <strain evidence="1 2">CECT 8365</strain>
    </source>
</reference>
<evidence type="ECO:0000313" key="1">
    <source>
        <dbReference type="EMBL" id="MFB9108483.1"/>
    </source>
</evidence>
<evidence type="ECO:0000313" key="2">
    <source>
        <dbReference type="Proteomes" id="UP001589562"/>
    </source>
</evidence>
<gene>
    <name evidence="1" type="ORF">ACFFVK_07825</name>
</gene>
<sequence length="93" mass="10773">MLKENQKTSHHDVMPSMANFVSDLWFEGDFKKQPLYLLEIFELMLATELGDDQDLRLKMLSCLRTSRNLAETLSAFSDEQIIKACRKTAVKFT</sequence>
<accession>A0ABV5H9E2</accession>
<name>A0ABV5H9E2_9FLAO</name>
<dbReference type="Proteomes" id="UP001589562">
    <property type="component" value="Unassembled WGS sequence"/>
</dbReference>